<dbReference type="AlphaFoldDB" id="A0A2V4AVY9"/>
<dbReference type="PANTHER" id="PTHR30487">
    <property type="entry name" value="TYPE 4 PREPILIN-LIKE PROTEINS LEADER PEPTIDE-PROCESSING ENZYME"/>
    <property type="match status" value="1"/>
</dbReference>
<protein>
    <recommendedName>
        <fullName evidence="2">Prepilin type IV endopeptidase peptidase domain-containing protein</fullName>
    </recommendedName>
</protein>
<comment type="similarity">
    <text evidence="1">Belongs to the peptidase A24 family.</text>
</comment>
<dbReference type="OrthoDB" id="3629125at2"/>
<evidence type="ECO:0000313" key="3">
    <source>
        <dbReference type="EMBL" id="PXY25413.1"/>
    </source>
</evidence>
<evidence type="ECO:0000256" key="1">
    <source>
        <dbReference type="ARBA" id="ARBA00005801"/>
    </source>
</evidence>
<proteinExistence type="inferred from homology"/>
<dbReference type="EMBL" id="MASW01000003">
    <property type="protein sequence ID" value="PXY25413.1"/>
    <property type="molecule type" value="Genomic_DNA"/>
</dbReference>
<dbReference type="GO" id="GO:0006465">
    <property type="term" value="P:signal peptide processing"/>
    <property type="evidence" value="ECO:0007669"/>
    <property type="project" value="TreeGrafter"/>
</dbReference>
<dbReference type="GO" id="GO:0004190">
    <property type="term" value="F:aspartic-type endopeptidase activity"/>
    <property type="evidence" value="ECO:0007669"/>
    <property type="project" value="InterPro"/>
</dbReference>
<name>A0A2V4AVY9_9PSEU</name>
<dbReference type="RefSeq" id="WP_112282537.1">
    <property type="nucleotide sequence ID" value="NZ_MASW01000003.1"/>
</dbReference>
<evidence type="ECO:0000313" key="4">
    <source>
        <dbReference type="Proteomes" id="UP000249915"/>
    </source>
</evidence>
<reference evidence="3 4" key="1">
    <citation type="submission" date="2016-07" db="EMBL/GenBank/DDBJ databases">
        <title>Draft genome sequence of Prauserella muralis DSM 45305, isolated from a mould-covered wall in an indoor environment.</title>
        <authorList>
            <person name="Ruckert C."/>
            <person name="Albersmeier A."/>
            <person name="Jiang C.-L."/>
            <person name="Jiang Y."/>
            <person name="Kalinowski J."/>
            <person name="Schneider O."/>
            <person name="Winkler A."/>
            <person name="Zotchev S.B."/>
        </authorList>
    </citation>
    <scope>NUCLEOTIDE SEQUENCE [LARGE SCALE GENOMIC DNA]</scope>
    <source>
        <strain evidence="3 4">DSM 45305</strain>
    </source>
</reference>
<accession>A0A2V4AVY9</accession>
<keyword evidence="4" id="KW-1185">Reference proteome</keyword>
<dbReference type="Gene3D" id="1.20.120.1220">
    <property type="match status" value="1"/>
</dbReference>
<dbReference type="InterPro" id="IPR050882">
    <property type="entry name" value="Prepilin_peptidase/N-MTase"/>
</dbReference>
<dbReference type="PANTHER" id="PTHR30487:SF0">
    <property type="entry name" value="PREPILIN LEADER PEPTIDASE_N-METHYLTRANSFERASE-RELATED"/>
    <property type="match status" value="1"/>
</dbReference>
<dbReference type="Proteomes" id="UP000249915">
    <property type="component" value="Unassembled WGS sequence"/>
</dbReference>
<evidence type="ECO:0000259" key="2">
    <source>
        <dbReference type="Pfam" id="PF01478"/>
    </source>
</evidence>
<organism evidence="3 4">
    <name type="scientific">Prauserella muralis</name>
    <dbReference type="NCBI Taxonomy" id="588067"/>
    <lineage>
        <taxon>Bacteria</taxon>
        <taxon>Bacillati</taxon>
        <taxon>Actinomycetota</taxon>
        <taxon>Actinomycetes</taxon>
        <taxon>Pseudonocardiales</taxon>
        <taxon>Pseudonocardiaceae</taxon>
        <taxon>Prauserella</taxon>
    </lineage>
</organism>
<dbReference type="Pfam" id="PF01478">
    <property type="entry name" value="Peptidase_A24"/>
    <property type="match status" value="1"/>
</dbReference>
<comment type="caution">
    <text evidence="3">The sequence shown here is derived from an EMBL/GenBank/DDBJ whole genome shotgun (WGS) entry which is preliminary data.</text>
</comment>
<dbReference type="GO" id="GO:0005886">
    <property type="term" value="C:plasma membrane"/>
    <property type="evidence" value="ECO:0007669"/>
    <property type="project" value="TreeGrafter"/>
</dbReference>
<gene>
    <name evidence="3" type="ORF">BAY60_18735</name>
</gene>
<sequence length="209" mass="20961">MHVGVVTVAAAVGLLLGPLLSAWVDRAAPPHGGSPVRRSVVIGLLTSALFALCAYRYGGSATLPAWCWLSATGIVLALVDVRQRRLPFRMTAAMTAGGVVALAVAAAVEDRWTDFAAALIAGLAGLVIAGAVQLAVPAHTGGGDTALAGALVFYLGWIGWAGLVRGLLLATGLTAVVGAAVFVARRCWTASFPAGPSLIAGTIAGVLLA</sequence>
<feature type="domain" description="Prepilin type IV endopeptidase peptidase" evidence="2">
    <location>
        <begin position="69"/>
        <end position="178"/>
    </location>
</feature>
<dbReference type="InterPro" id="IPR000045">
    <property type="entry name" value="Prepilin_IV_endopep_pep"/>
</dbReference>